<reference evidence="3" key="1">
    <citation type="journal article" date="2019" name="Int. J. Syst. Evol. Microbiol.">
        <title>The Global Catalogue of Microorganisms (GCM) 10K type strain sequencing project: providing services to taxonomists for standard genome sequencing and annotation.</title>
        <authorList>
            <consortium name="The Broad Institute Genomics Platform"/>
            <consortium name="The Broad Institute Genome Sequencing Center for Infectious Disease"/>
            <person name="Wu L."/>
            <person name="Ma J."/>
        </authorList>
    </citation>
    <scope>NUCLEOTIDE SEQUENCE [LARGE SCALE GENOMIC DNA]</scope>
    <source>
        <strain evidence="3">JCM 14718</strain>
    </source>
</reference>
<protein>
    <submittedName>
        <fullName evidence="2">Universal stress protein</fullName>
    </submittedName>
</protein>
<dbReference type="Proteomes" id="UP001500618">
    <property type="component" value="Unassembled WGS sequence"/>
</dbReference>
<dbReference type="InterPro" id="IPR014729">
    <property type="entry name" value="Rossmann-like_a/b/a_fold"/>
</dbReference>
<proteinExistence type="predicted"/>
<feature type="domain" description="UspA" evidence="1">
    <location>
        <begin position="7"/>
        <end position="142"/>
    </location>
</feature>
<evidence type="ECO:0000313" key="2">
    <source>
        <dbReference type="EMBL" id="GAA1696956.1"/>
    </source>
</evidence>
<dbReference type="Pfam" id="PF00582">
    <property type="entry name" value="Usp"/>
    <property type="match status" value="1"/>
</dbReference>
<gene>
    <name evidence="2" type="ORF">GCM10009765_52860</name>
</gene>
<sequence length="283" mass="30229">MVADRNPVVVGVDSAAHQLAAVGWGATEAVSRGAELRLVRNAPPELASAALSTNPHSDRHIARAARHLLANAQAYALAVAPSVRVSTVLPEGSAIRHLEAAIGTPSLVVVGQPDRDRLGGSQFASTGLALMGCTTCPAVVVRTKADWRRPSDAPVVIGLDDDFPPGVTEDVLEFGFQSALRTKAPLVAVEAGENHETTARLRACWRQYPDIRVCRHIVGDHTSRALIDWTRSARLLVLGCHREDDLGLLTPGAATRTSVDFARCPTVLVRSRTKNGALQKDMR</sequence>
<dbReference type="SUPFAM" id="SSF52402">
    <property type="entry name" value="Adenine nucleotide alpha hydrolases-like"/>
    <property type="match status" value="2"/>
</dbReference>
<keyword evidence="3" id="KW-1185">Reference proteome</keyword>
<accession>A0ABP4U0Q7</accession>
<evidence type="ECO:0000259" key="1">
    <source>
        <dbReference type="Pfam" id="PF00582"/>
    </source>
</evidence>
<dbReference type="EMBL" id="BAAANY010000020">
    <property type="protein sequence ID" value="GAA1696956.1"/>
    <property type="molecule type" value="Genomic_DNA"/>
</dbReference>
<dbReference type="InterPro" id="IPR006016">
    <property type="entry name" value="UspA"/>
</dbReference>
<dbReference type="RefSeq" id="WP_344313127.1">
    <property type="nucleotide sequence ID" value="NZ_BAAANY010000020.1"/>
</dbReference>
<organism evidence="2 3">
    <name type="scientific">Fodinicola feengrottensis</name>
    <dbReference type="NCBI Taxonomy" id="435914"/>
    <lineage>
        <taxon>Bacteria</taxon>
        <taxon>Bacillati</taxon>
        <taxon>Actinomycetota</taxon>
        <taxon>Actinomycetes</taxon>
        <taxon>Mycobacteriales</taxon>
        <taxon>Fodinicola</taxon>
    </lineage>
</organism>
<evidence type="ECO:0000313" key="3">
    <source>
        <dbReference type="Proteomes" id="UP001500618"/>
    </source>
</evidence>
<name>A0ABP4U0Q7_9ACTN</name>
<comment type="caution">
    <text evidence="2">The sequence shown here is derived from an EMBL/GenBank/DDBJ whole genome shotgun (WGS) entry which is preliminary data.</text>
</comment>
<dbReference type="Gene3D" id="3.40.50.620">
    <property type="entry name" value="HUPs"/>
    <property type="match status" value="2"/>
</dbReference>